<evidence type="ECO:0000256" key="7">
    <source>
        <dbReference type="ARBA" id="ARBA00029660"/>
    </source>
</evidence>
<evidence type="ECO:0000256" key="3">
    <source>
        <dbReference type="ARBA" id="ARBA00017677"/>
    </source>
</evidence>
<keyword evidence="4 9" id="KW-0808">Transferase</keyword>
<evidence type="ECO:0000256" key="1">
    <source>
        <dbReference type="ARBA" id="ARBA00011738"/>
    </source>
</evidence>
<protein>
    <recommendedName>
        <fullName evidence="3 9">Aminoglycoside N(6')-acetyltransferase type 1</fullName>
        <ecNumber evidence="2 9">2.3.1.82</ecNumber>
    </recommendedName>
    <alternativeName>
        <fullName evidence="7 9">Aminoglycoside resistance protein</fullName>
    </alternativeName>
</protein>
<dbReference type="SUPFAM" id="SSF55729">
    <property type="entry name" value="Acyl-CoA N-acyltransferases (Nat)"/>
    <property type="match status" value="1"/>
</dbReference>
<comment type="caution">
    <text evidence="11">The sequence shown here is derived from an EMBL/GenBank/DDBJ whole genome shotgun (WGS) entry which is preliminary data.</text>
</comment>
<dbReference type="Proteomes" id="UP001595681">
    <property type="component" value="Unassembled WGS sequence"/>
</dbReference>
<keyword evidence="12" id="KW-1185">Reference proteome</keyword>
<feature type="domain" description="N-acetyltransferase" evidence="10">
    <location>
        <begin position="5"/>
        <end position="153"/>
    </location>
</feature>
<dbReference type="PIRSF" id="PIRSF000452">
    <property type="entry name" value="6-N-acetyltransf"/>
    <property type="match status" value="1"/>
</dbReference>
<dbReference type="GO" id="GO:0047663">
    <property type="term" value="F:aminoglycoside 6'-N-acetyltransferase activity"/>
    <property type="evidence" value="ECO:0007669"/>
    <property type="project" value="UniProtKB-EC"/>
</dbReference>
<evidence type="ECO:0000256" key="2">
    <source>
        <dbReference type="ARBA" id="ARBA00012888"/>
    </source>
</evidence>
<evidence type="ECO:0000313" key="11">
    <source>
        <dbReference type="EMBL" id="MFC3441747.1"/>
    </source>
</evidence>
<keyword evidence="6 9" id="KW-0012">Acyltransferase</keyword>
<name>A0ABV7NGZ2_9SPHN</name>
<evidence type="ECO:0000256" key="4">
    <source>
        <dbReference type="ARBA" id="ARBA00022679"/>
    </source>
</evidence>
<comment type="subunit">
    <text evidence="1 9">Homodimer.</text>
</comment>
<dbReference type="NCBIfam" id="NF043067">
    <property type="entry name" value="AAC_6p_group_E"/>
    <property type="match status" value="1"/>
</dbReference>
<dbReference type="PANTHER" id="PTHR43877">
    <property type="entry name" value="AMINOALKYLPHOSPHONATE N-ACETYLTRANSFERASE-RELATED-RELATED"/>
    <property type="match status" value="1"/>
</dbReference>
<comment type="function">
    <text evidence="9">Catalyzes the transfer of an acetyl group from acetyl-CoA to the 6'-amino group of aminoglycoside molecules conferring resistance to antibiotics containing the purpurosamine ring.</text>
</comment>
<keyword evidence="5 9" id="KW-0046">Antibiotic resistance</keyword>
<dbReference type="InterPro" id="IPR050832">
    <property type="entry name" value="Bact_Acetyltransf"/>
</dbReference>
<evidence type="ECO:0000256" key="6">
    <source>
        <dbReference type="ARBA" id="ARBA00023315"/>
    </source>
</evidence>
<dbReference type="PROSITE" id="PS51186">
    <property type="entry name" value="GNAT"/>
    <property type="match status" value="1"/>
</dbReference>
<dbReference type="EMBL" id="JBHRVU010000004">
    <property type="protein sequence ID" value="MFC3441747.1"/>
    <property type="molecule type" value="Genomic_DNA"/>
</dbReference>
<dbReference type="Pfam" id="PF00583">
    <property type="entry name" value="Acetyltransf_1"/>
    <property type="match status" value="1"/>
</dbReference>
<evidence type="ECO:0000256" key="5">
    <source>
        <dbReference type="ARBA" id="ARBA00023251"/>
    </source>
</evidence>
<dbReference type="Gene3D" id="3.40.630.30">
    <property type="match status" value="1"/>
</dbReference>
<dbReference type="InterPro" id="IPR024170">
    <property type="entry name" value="Aminoglycoside_N6-AcTrfrase"/>
</dbReference>
<dbReference type="InterPro" id="IPR016181">
    <property type="entry name" value="Acyl_CoA_acyltransferase"/>
</dbReference>
<evidence type="ECO:0000256" key="8">
    <source>
        <dbReference type="ARBA" id="ARBA00048923"/>
    </source>
</evidence>
<dbReference type="EC" id="2.3.1.82" evidence="2 9"/>
<sequence>MTGKVRIVRAEAAHKARWAAMRSTLWPDASADAHHEEIAAMLQDGGDDSVAFIAVDAAGEAIGFAEAALRHDYVNGCDTSPVAFLEGIYVEPSARLSGAARALADAAMDWGKALGCTEMASDADMANQASHDFHAAIGFVETERVVYFRKMIP</sequence>
<evidence type="ECO:0000256" key="9">
    <source>
        <dbReference type="PIRNR" id="PIRNR000452"/>
    </source>
</evidence>
<gene>
    <name evidence="11" type="primary">aac(6')</name>
    <name evidence="11" type="ORF">ACFOKF_11240</name>
</gene>
<dbReference type="InterPro" id="IPR000182">
    <property type="entry name" value="GNAT_dom"/>
</dbReference>
<evidence type="ECO:0000259" key="10">
    <source>
        <dbReference type="PROSITE" id="PS51186"/>
    </source>
</evidence>
<accession>A0ABV7NGZ2</accession>
<organism evidence="11 12">
    <name type="scientific">Sphingobium rhizovicinum</name>
    <dbReference type="NCBI Taxonomy" id="432308"/>
    <lineage>
        <taxon>Bacteria</taxon>
        <taxon>Pseudomonadati</taxon>
        <taxon>Pseudomonadota</taxon>
        <taxon>Alphaproteobacteria</taxon>
        <taxon>Sphingomonadales</taxon>
        <taxon>Sphingomonadaceae</taxon>
        <taxon>Sphingobium</taxon>
    </lineage>
</organism>
<reference evidence="12" key="1">
    <citation type="journal article" date="2019" name="Int. J. Syst. Evol. Microbiol.">
        <title>The Global Catalogue of Microorganisms (GCM) 10K type strain sequencing project: providing services to taxonomists for standard genome sequencing and annotation.</title>
        <authorList>
            <consortium name="The Broad Institute Genomics Platform"/>
            <consortium name="The Broad Institute Genome Sequencing Center for Infectious Disease"/>
            <person name="Wu L."/>
            <person name="Ma J."/>
        </authorList>
    </citation>
    <scope>NUCLEOTIDE SEQUENCE [LARGE SCALE GENOMIC DNA]</scope>
    <source>
        <strain evidence="12">CCM 7491</strain>
    </source>
</reference>
<dbReference type="PANTHER" id="PTHR43877:SF8">
    <property type="entry name" value="N-ACETYLGLUTAMATE SYNTHASE-RELATED"/>
    <property type="match status" value="1"/>
</dbReference>
<dbReference type="RefSeq" id="WP_380795689.1">
    <property type="nucleotide sequence ID" value="NZ_JBHRVU010000004.1"/>
</dbReference>
<evidence type="ECO:0000313" key="12">
    <source>
        <dbReference type="Proteomes" id="UP001595681"/>
    </source>
</evidence>
<comment type="catalytic activity">
    <reaction evidence="8 9">
        <text>kanamycin B + acetyl-CoA = N(6')-acetylkanamycin B + CoA + H(+)</text>
        <dbReference type="Rhea" id="RHEA:16449"/>
        <dbReference type="ChEBI" id="CHEBI:15378"/>
        <dbReference type="ChEBI" id="CHEBI:57287"/>
        <dbReference type="ChEBI" id="CHEBI:57288"/>
        <dbReference type="ChEBI" id="CHEBI:58390"/>
        <dbReference type="ChEBI" id="CHEBI:58549"/>
        <dbReference type="EC" id="2.3.1.82"/>
    </reaction>
</comment>
<proteinExistence type="predicted"/>